<dbReference type="eggNOG" id="COG2518">
    <property type="taxonomic scope" value="Bacteria"/>
</dbReference>
<dbReference type="AlphaFoldDB" id="D1C1M2"/>
<evidence type="ECO:0000256" key="5">
    <source>
        <dbReference type="ARBA" id="ARBA00022679"/>
    </source>
</evidence>
<keyword evidence="4 7" id="KW-0489">Methyltransferase</keyword>
<keyword evidence="5 7" id="KW-0808">Transferase</keyword>
<gene>
    <name evidence="7" type="primary">pcm</name>
    <name evidence="8" type="ordered locus">Sthe_0702</name>
</gene>
<dbReference type="STRING" id="479434.Sthe_0702"/>
<evidence type="ECO:0000256" key="7">
    <source>
        <dbReference type="HAMAP-Rule" id="MF_00090"/>
    </source>
</evidence>
<dbReference type="HOGENOM" id="CLU_055432_2_0_0"/>
<reference evidence="9" key="1">
    <citation type="submission" date="2009-11" db="EMBL/GenBank/DDBJ databases">
        <title>The complete chromosome 1 of Sphaerobacter thermophilus DSM 20745.</title>
        <authorList>
            <person name="Lucas S."/>
            <person name="Copeland A."/>
            <person name="Lapidus A."/>
            <person name="Glavina del Rio T."/>
            <person name="Dalin E."/>
            <person name="Tice H."/>
            <person name="Bruce D."/>
            <person name="Goodwin L."/>
            <person name="Pitluck S."/>
            <person name="Kyrpides N."/>
            <person name="Mavromatis K."/>
            <person name="Ivanova N."/>
            <person name="Mikhailova N."/>
            <person name="LaButti K.M."/>
            <person name="Clum A."/>
            <person name="Sun H.I."/>
            <person name="Brettin T."/>
            <person name="Detter J.C."/>
            <person name="Han C."/>
            <person name="Larimer F."/>
            <person name="Land M."/>
            <person name="Hauser L."/>
            <person name="Markowitz V."/>
            <person name="Cheng J.F."/>
            <person name="Hugenholtz P."/>
            <person name="Woyke T."/>
            <person name="Wu D."/>
            <person name="Steenblock K."/>
            <person name="Schneider S."/>
            <person name="Pukall R."/>
            <person name="Goeker M."/>
            <person name="Klenk H.P."/>
            <person name="Eisen J.A."/>
        </authorList>
    </citation>
    <scope>NUCLEOTIDE SEQUENCE [LARGE SCALE GENOMIC DNA]</scope>
    <source>
        <strain evidence="9">ATCC 49802 / DSM 20745 / S 6022</strain>
    </source>
</reference>
<dbReference type="GO" id="GO:0032259">
    <property type="term" value="P:methylation"/>
    <property type="evidence" value="ECO:0007669"/>
    <property type="project" value="UniProtKB-KW"/>
</dbReference>
<keyword evidence="9" id="KW-1185">Reference proteome</keyword>
<comment type="catalytic activity">
    <reaction evidence="7">
        <text>[protein]-L-isoaspartate + S-adenosyl-L-methionine = [protein]-L-isoaspartate alpha-methyl ester + S-adenosyl-L-homocysteine</text>
        <dbReference type="Rhea" id="RHEA:12705"/>
        <dbReference type="Rhea" id="RHEA-COMP:12143"/>
        <dbReference type="Rhea" id="RHEA-COMP:12144"/>
        <dbReference type="ChEBI" id="CHEBI:57856"/>
        <dbReference type="ChEBI" id="CHEBI:59789"/>
        <dbReference type="ChEBI" id="CHEBI:90596"/>
        <dbReference type="ChEBI" id="CHEBI:90598"/>
        <dbReference type="EC" id="2.1.1.77"/>
    </reaction>
</comment>
<dbReference type="NCBIfam" id="NF001453">
    <property type="entry name" value="PRK00312.1"/>
    <property type="match status" value="1"/>
</dbReference>
<dbReference type="InterPro" id="IPR000682">
    <property type="entry name" value="PCMT"/>
</dbReference>
<dbReference type="HAMAP" id="MF_00090">
    <property type="entry name" value="PIMT"/>
    <property type="match status" value="1"/>
</dbReference>
<dbReference type="PROSITE" id="PS01279">
    <property type="entry name" value="PCMT"/>
    <property type="match status" value="1"/>
</dbReference>
<evidence type="ECO:0000256" key="2">
    <source>
        <dbReference type="ARBA" id="ARBA00005369"/>
    </source>
</evidence>
<dbReference type="PANTHER" id="PTHR11579">
    <property type="entry name" value="PROTEIN-L-ISOASPARTATE O-METHYLTRANSFERASE"/>
    <property type="match status" value="1"/>
</dbReference>
<keyword evidence="6 7" id="KW-0949">S-adenosyl-L-methionine</keyword>
<dbReference type="PANTHER" id="PTHR11579:SF0">
    <property type="entry name" value="PROTEIN-L-ISOASPARTATE(D-ASPARTATE) O-METHYLTRANSFERASE"/>
    <property type="match status" value="1"/>
</dbReference>
<evidence type="ECO:0000256" key="6">
    <source>
        <dbReference type="ARBA" id="ARBA00022691"/>
    </source>
</evidence>
<dbReference type="CDD" id="cd02440">
    <property type="entry name" value="AdoMet_MTases"/>
    <property type="match status" value="1"/>
</dbReference>
<dbReference type="KEGG" id="sti:Sthe_0702"/>
<dbReference type="SUPFAM" id="SSF53335">
    <property type="entry name" value="S-adenosyl-L-methionine-dependent methyltransferases"/>
    <property type="match status" value="1"/>
</dbReference>
<comment type="similarity">
    <text evidence="2 7">Belongs to the methyltransferase superfamily. L-isoaspartyl/D-aspartyl protein methyltransferase family.</text>
</comment>
<dbReference type="GO" id="GO:0030091">
    <property type="term" value="P:protein repair"/>
    <property type="evidence" value="ECO:0007669"/>
    <property type="project" value="UniProtKB-UniRule"/>
</dbReference>
<dbReference type="RefSeq" id="WP_012871186.1">
    <property type="nucleotide sequence ID" value="NC_013523.1"/>
</dbReference>
<evidence type="ECO:0000313" key="8">
    <source>
        <dbReference type="EMBL" id="ACZ38139.1"/>
    </source>
</evidence>
<dbReference type="Pfam" id="PF01135">
    <property type="entry name" value="PCMT"/>
    <property type="match status" value="1"/>
</dbReference>
<evidence type="ECO:0000256" key="1">
    <source>
        <dbReference type="ARBA" id="ARBA00004496"/>
    </source>
</evidence>
<organism evidence="8 9">
    <name type="scientific">Sphaerobacter thermophilus (strain ATCC 49802 / DSM 20745 / KCCM 41009 / NCIMB 13125 / S 6022)</name>
    <dbReference type="NCBI Taxonomy" id="479434"/>
    <lineage>
        <taxon>Bacteria</taxon>
        <taxon>Pseudomonadati</taxon>
        <taxon>Thermomicrobiota</taxon>
        <taxon>Thermomicrobia</taxon>
        <taxon>Sphaerobacterales</taxon>
        <taxon>Sphaerobacterineae</taxon>
        <taxon>Sphaerobacteraceae</taxon>
        <taxon>Sphaerobacter</taxon>
    </lineage>
</organism>
<sequence>MSDSPRTRQIKDLLRSLNRAGVRDRDVLLAIATVPREYFVAPSLRPVAWTDHALPIGAGQTISQPLVVGLMTQALRLTGTERVLEIGTGSGYQTAILCELARWVLSIERHTSLAIQARRRLDALGYRNVAIIVADGSEGWPPAAPFDRILVTAAAREVPAALLEQLSPDDGARLVIPVGPPDEQELLVIERREGRFHRHSLGPVRFVPLVPGAPRPEEDEHNW</sequence>
<dbReference type="NCBIfam" id="TIGR00080">
    <property type="entry name" value="pimt"/>
    <property type="match status" value="1"/>
</dbReference>
<accession>D1C1M2</accession>
<dbReference type="InParanoid" id="D1C1M2"/>
<evidence type="ECO:0000256" key="4">
    <source>
        <dbReference type="ARBA" id="ARBA00022603"/>
    </source>
</evidence>
<evidence type="ECO:0000313" key="9">
    <source>
        <dbReference type="Proteomes" id="UP000002027"/>
    </source>
</evidence>
<comment type="function">
    <text evidence="7">Catalyzes the methyl esterification of L-isoaspartyl residues in peptides and proteins that result from spontaneous decomposition of normal L-aspartyl and L-asparaginyl residues. It plays a role in the repair and/or degradation of damaged proteins.</text>
</comment>
<dbReference type="Gene3D" id="3.40.50.150">
    <property type="entry name" value="Vaccinia Virus protein VP39"/>
    <property type="match status" value="1"/>
</dbReference>
<proteinExistence type="inferred from homology"/>
<dbReference type="Proteomes" id="UP000002027">
    <property type="component" value="Chromosome 1"/>
</dbReference>
<feature type="active site" evidence="7">
    <location>
        <position position="63"/>
    </location>
</feature>
<name>D1C1M2_SPHTD</name>
<comment type="subcellular location">
    <subcellularLocation>
        <location evidence="1 7">Cytoplasm</location>
    </subcellularLocation>
</comment>
<dbReference type="FunFam" id="3.40.50.150:FF:000010">
    <property type="entry name" value="Protein-L-isoaspartate O-methyltransferase"/>
    <property type="match status" value="1"/>
</dbReference>
<dbReference type="EC" id="2.1.1.77" evidence="7"/>
<dbReference type="InterPro" id="IPR029063">
    <property type="entry name" value="SAM-dependent_MTases_sf"/>
</dbReference>
<dbReference type="EMBL" id="CP001823">
    <property type="protein sequence ID" value="ACZ38139.1"/>
    <property type="molecule type" value="Genomic_DNA"/>
</dbReference>
<keyword evidence="3 7" id="KW-0963">Cytoplasm</keyword>
<dbReference type="GO" id="GO:0004719">
    <property type="term" value="F:protein-L-isoaspartate (D-aspartate) O-methyltransferase activity"/>
    <property type="evidence" value="ECO:0007669"/>
    <property type="project" value="UniProtKB-UniRule"/>
</dbReference>
<reference evidence="8 9" key="2">
    <citation type="journal article" date="2010" name="Stand. Genomic Sci.">
        <title>Complete genome sequence of Desulfohalobium retbaense type strain (HR(100)).</title>
        <authorList>
            <person name="Spring S."/>
            <person name="Nolan M."/>
            <person name="Lapidus A."/>
            <person name="Glavina Del Rio T."/>
            <person name="Copeland A."/>
            <person name="Tice H."/>
            <person name="Cheng J.F."/>
            <person name="Lucas S."/>
            <person name="Land M."/>
            <person name="Chen F."/>
            <person name="Bruce D."/>
            <person name="Goodwin L."/>
            <person name="Pitluck S."/>
            <person name="Ivanova N."/>
            <person name="Mavromatis K."/>
            <person name="Mikhailova N."/>
            <person name="Pati A."/>
            <person name="Chen A."/>
            <person name="Palaniappan K."/>
            <person name="Hauser L."/>
            <person name="Chang Y.J."/>
            <person name="Jeffries C.D."/>
            <person name="Munk C."/>
            <person name="Kiss H."/>
            <person name="Chain P."/>
            <person name="Han C."/>
            <person name="Brettin T."/>
            <person name="Detter J.C."/>
            <person name="Schuler E."/>
            <person name="Goker M."/>
            <person name="Rohde M."/>
            <person name="Bristow J."/>
            <person name="Eisen J.A."/>
            <person name="Markowitz V."/>
            <person name="Hugenholtz P."/>
            <person name="Kyrpides N.C."/>
            <person name="Klenk H.P."/>
        </authorList>
    </citation>
    <scope>NUCLEOTIDE SEQUENCE [LARGE SCALE GENOMIC DNA]</scope>
    <source>
        <strain evidence="9">ATCC 49802 / DSM 20745 / S 6022</strain>
    </source>
</reference>
<protein>
    <recommendedName>
        <fullName evidence="7">Protein-L-isoaspartate O-methyltransferase</fullName>
        <ecNumber evidence="7">2.1.1.77</ecNumber>
    </recommendedName>
    <alternativeName>
        <fullName evidence="7">L-isoaspartyl protein carboxyl methyltransferase</fullName>
    </alternativeName>
    <alternativeName>
        <fullName evidence="7">Protein L-isoaspartyl methyltransferase</fullName>
    </alternativeName>
    <alternativeName>
        <fullName evidence="7">Protein-beta-aspartate methyltransferase</fullName>
        <shortName evidence="7">PIMT</shortName>
    </alternativeName>
</protein>
<evidence type="ECO:0000256" key="3">
    <source>
        <dbReference type="ARBA" id="ARBA00022490"/>
    </source>
</evidence>
<dbReference type="GO" id="GO:0005737">
    <property type="term" value="C:cytoplasm"/>
    <property type="evidence" value="ECO:0007669"/>
    <property type="project" value="UniProtKB-SubCell"/>
</dbReference>
<dbReference type="OrthoDB" id="9772751at2"/>